<feature type="region of interest" description="Disordered" evidence="2">
    <location>
        <begin position="602"/>
        <end position="646"/>
    </location>
</feature>
<gene>
    <name evidence="4" type="ORF">Ahy_B06g081151</name>
</gene>
<evidence type="ECO:0000313" key="4">
    <source>
        <dbReference type="EMBL" id="RYR02355.1"/>
    </source>
</evidence>
<evidence type="ECO:0000256" key="1">
    <source>
        <dbReference type="PROSITE-ProRule" id="PRU00325"/>
    </source>
</evidence>
<keyword evidence="5" id="KW-1185">Reference proteome</keyword>
<keyword evidence="1" id="KW-0862">Zinc</keyword>
<evidence type="ECO:0000259" key="3">
    <source>
        <dbReference type="PROSITE" id="PS50966"/>
    </source>
</evidence>
<dbReference type="EMBL" id="SDMP01000016">
    <property type="protein sequence ID" value="RYR02355.1"/>
    <property type="molecule type" value="Genomic_DNA"/>
</dbReference>
<feature type="domain" description="SWIM-type" evidence="3">
    <location>
        <begin position="443"/>
        <end position="479"/>
    </location>
</feature>
<dbReference type="GO" id="GO:0003676">
    <property type="term" value="F:nucleic acid binding"/>
    <property type="evidence" value="ECO:0007669"/>
    <property type="project" value="InterPro"/>
</dbReference>
<dbReference type="PANTHER" id="PTHR47718">
    <property type="entry name" value="OS01G0519700 PROTEIN"/>
    <property type="match status" value="1"/>
</dbReference>
<protein>
    <recommendedName>
        <fullName evidence="3">SWIM-type domain-containing protein</fullName>
    </recommendedName>
</protein>
<comment type="caution">
    <text evidence="4">The sequence shown here is derived from an EMBL/GenBank/DDBJ whole genome shotgun (WGS) entry which is preliminary data.</text>
</comment>
<dbReference type="SUPFAM" id="SSF57756">
    <property type="entry name" value="Retrovirus zinc finger-like domains"/>
    <property type="match status" value="1"/>
</dbReference>
<dbReference type="GO" id="GO:0008270">
    <property type="term" value="F:zinc ion binding"/>
    <property type="evidence" value="ECO:0007669"/>
    <property type="project" value="UniProtKB-KW"/>
</dbReference>
<dbReference type="Pfam" id="PF03101">
    <property type="entry name" value="FAR1"/>
    <property type="match status" value="1"/>
</dbReference>
<dbReference type="PROSITE" id="PS50966">
    <property type="entry name" value="ZF_SWIM"/>
    <property type="match status" value="1"/>
</dbReference>
<keyword evidence="1" id="KW-0479">Metal-binding</keyword>
<feature type="region of interest" description="Disordered" evidence="2">
    <location>
        <begin position="165"/>
        <end position="199"/>
    </location>
</feature>
<dbReference type="InterPro" id="IPR036875">
    <property type="entry name" value="Znf_CCHC_sf"/>
</dbReference>
<evidence type="ECO:0000313" key="5">
    <source>
        <dbReference type="Proteomes" id="UP000289738"/>
    </source>
</evidence>
<proteinExistence type="predicted"/>
<dbReference type="InterPro" id="IPR007527">
    <property type="entry name" value="Znf_SWIM"/>
</dbReference>
<dbReference type="Proteomes" id="UP000289738">
    <property type="component" value="Chromosome B06"/>
</dbReference>
<sequence length="711" mass="80731">MQWQGNSLTLVHFMRPTLRKLVALCREDCGSVNVKQIESRSCSSSDGAGARLSFPGGGSTCVGEDWSASLESALCYGWDSVDAQKMEYRSWARLPSIANCRWRRVCSQNNSNQLQTWRIKVNVYNELHRVRSIHIHITMCKEIDEMGISSFMATNSRDGYHKGDARCDPGNQTDDSAEFDVMNEDSDEEASGYGDKGDYGKDENGNLIRRRFFCNWAGLRDEKHYARLDRKRMHKPETRTNCEAKLSIYLDRGTSNWKVRKVILDHNHDLTPIGMVHLMLQFCGLSDATKAHMESMHSYGLPTSKIVGYMSGIAGGYSLLGFTKKDAYNHLDKKKRGNVADGDTNATVVHTILELVQNLEVLVREYRNNEMVAQFNSVNSIPVMTTCLDPIEKGAARMYTRAIFSLVKKEIDAVGVVNYVAKRRISATTVYTTEEYGNPGRTFITQFDRNMGKLLCHCRFSEREGFPCRHMFFVMKYEHVQEIPHRLVLTRWRKDAKSIDAYVERGEADDERGFLMRHGALHEASQWLLFLGARNQVVYTEAVKGIRALCTRLIEAFGRNDVTGQRRKEGCVKDLVVVRTKGAPRHKRQRGKRRKCTICKRPGHTKRRCTGNTRQTGTERVESNDGSSDDALHTQKSSSSANEDMKHDVCLNESMNDPETMKRPLSIAELGDSLYHPVGLGENVIRTVQSENVRSKHLLDSADFTREEITT</sequence>
<feature type="compositionally biased region" description="Acidic residues" evidence="2">
    <location>
        <begin position="175"/>
        <end position="190"/>
    </location>
</feature>
<reference evidence="4 5" key="1">
    <citation type="submission" date="2019-01" db="EMBL/GenBank/DDBJ databases">
        <title>Sequencing of cultivated peanut Arachis hypogaea provides insights into genome evolution and oil improvement.</title>
        <authorList>
            <person name="Chen X."/>
        </authorList>
    </citation>
    <scope>NUCLEOTIDE SEQUENCE [LARGE SCALE GENOMIC DNA]</scope>
    <source>
        <strain evidence="5">cv. Fuhuasheng</strain>
        <tissue evidence="4">Leaves</tissue>
    </source>
</reference>
<name>A0A444YK80_ARAHY</name>
<organism evidence="4 5">
    <name type="scientific">Arachis hypogaea</name>
    <name type="common">Peanut</name>
    <dbReference type="NCBI Taxonomy" id="3818"/>
    <lineage>
        <taxon>Eukaryota</taxon>
        <taxon>Viridiplantae</taxon>
        <taxon>Streptophyta</taxon>
        <taxon>Embryophyta</taxon>
        <taxon>Tracheophyta</taxon>
        <taxon>Spermatophyta</taxon>
        <taxon>Magnoliopsida</taxon>
        <taxon>eudicotyledons</taxon>
        <taxon>Gunneridae</taxon>
        <taxon>Pentapetalae</taxon>
        <taxon>rosids</taxon>
        <taxon>fabids</taxon>
        <taxon>Fabales</taxon>
        <taxon>Fabaceae</taxon>
        <taxon>Papilionoideae</taxon>
        <taxon>50 kb inversion clade</taxon>
        <taxon>dalbergioids sensu lato</taxon>
        <taxon>Dalbergieae</taxon>
        <taxon>Pterocarpus clade</taxon>
        <taxon>Arachis</taxon>
    </lineage>
</organism>
<dbReference type="PANTHER" id="PTHR47718:SF15">
    <property type="entry name" value="PROTEIN FAR1-RELATED SEQUENCE 5-LIKE"/>
    <property type="match status" value="1"/>
</dbReference>
<evidence type="ECO:0000256" key="2">
    <source>
        <dbReference type="SAM" id="MobiDB-lite"/>
    </source>
</evidence>
<dbReference type="AlphaFoldDB" id="A0A444YK80"/>
<accession>A0A444YK80</accession>
<keyword evidence="1" id="KW-0863">Zinc-finger</keyword>
<dbReference type="InterPro" id="IPR004330">
    <property type="entry name" value="FAR1_DNA_bnd_dom"/>
</dbReference>